<feature type="domain" description="PPIase FKBP-type" evidence="15">
    <location>
        <begin position="163"/>
        <end position="245"/>
    </location>
</feature>
<comment type="function">
    <text evidence="10 12">Involved in protein export. Acts as a chaperone by maintaining the newly synthesized protein in an open conformation. Functions as a peptidyl-prolyl cis-trans isomerase.</text>
</comment>
<dbReference type="PANTHER" id="PTHR30560:SF3">
    <property type="entry name" value="TRIGGER FACTOR-LIKE PROTEIN TIG, CHLOROPLASTIC"/>
    <property type="match status" value="1"/>
</dbReference>
<dbReference type="GO" id="GO:0015031">
    <property type="term" value="P:protein transport"/>
    <property type="evidence" value="ECO:0007669"/>
    <property type="project" value="UniProtKB-UniRule"/>
</dbReference>
<reference evidence="16" key="2">
    <citation type="journal article" date="2021" name="PeerJ">
        <title>Extensive microbial diversity within the chicken gut microbiome revealed by metagenomics and culture.</title>
        <authorList>
            <person name="Gilroy R."/>
            <person name="Ravi A."/>
            <person name="Getino M."/>
            <person name="Pursley I."/>
            <person name="Horton D.L."/>
            <person name="Alikhan N.F."/>
            <person name="Baker D."/>
            <person name="Gharbi K."/>
            <person name="Hall N."/>
            <person name="Watson M."/>
            <person name="Adriaenssens E.M."/>
            <person name="Foster-Nyarko E."/>
            <person name="Jarju S."/>
            <person name="Secka A."/>
            <person name="Antonio M."/>
            <person name="Oren A."/>
            <person name="Chaudhuri R.R."/>
            <person name="La Ragione R."/>
            <person name="Hildebrand F."/>
            <person name="Pallen M.J."/>
        </authorList>
    </citation>
    <scope>NUCLEOTIDE SEQUENCE</scope>
    <source>
        <strain evidence="16">9366</strain>
    </source>
</reference>
<dbReference type="Gene3D" id="3.30.70.1050">
    <property type="entry name" value="Trigger factor ribosome-binding domain"/>
    <property type="match status" value="1"/>
</dbReference>
<dbReference type="InterPro" id="IPR008880">
    <property type="entry name" value="Trigger_fac_C"/>
</dbReference>
<dbReference type="Gene3D" id="3.10.50.40">
    <property type="match status" value="1"/>
</dbReference>
<dbReference type="Pfam" id="PF00254">
    <property type="entry name" value="FKBP_C"/>
    <property type="match status" value="1"/>
</dbReference>
<dbReference type="GO" id="GO:0003755">
    <property type="term" value="F:peptidyl-prolyl cis-trans isomerase activity"/>
    <property type="evidence" value="ECO:0007669"/>
    <property type="project" value="UniProtKB-UniRule"/>
</dbReference>
<evidence type="ECO:0000256" key="3">
    <source>
        <dbReference type="ARBA" id="ARBA00013194"/>
    </source>
</evidence>
<dbReference type="SUPFAM" id="SSF109998">
    <property type="entry name" value="Triger factor/SurA peptide-binding domain-like"/>
    <property type="match status" value="1"/>
</dbReference>
<comment type="caution">
    <text evidence="16">The sequence shown here is derived from an EMBL/GenBank/DDBJ whole genome shotgun (WGS) entry which is preliminary data.</text>
</comment>
<dbReference type="EC" id="5.2.1.8" evidence="3 12"/>
<evidence type="ECO:0000256" key="13">
    <source>
        <dbReference type="PROSITE-ProRule" id="PRU00277"/>
    </source>
</evidence>
<evidence type="ECO:0000256" key="1">
    <source>
        <dbReference type="ARBA" id="ARBA00000971"/>
    </source>
</evidence>
<dbReference type="Gene3D" id="1.10.3120.10">
    <property type="entry name" value="Trigger factor, C-terminal domain"/>
    <property type="match status" value="1"/>
</dbReference>
<evidence type="ECO:0000313" key="17">
    <source>
        <dbReference type="Proteomes" id="UP000824145"/>
    </source>
</evidence>
<dbReference type="InterPro" id="IPR008881">
    <property type="entry name" value="Trigger_fac_ribosome-bd_bac"/>
</dbReference>
<evidence type="ECO:0000256" key="14">
    <source>
        <dbReference type="RuleBase" id="RU003914"/>
    </source>
</evidence>
<dbReference type="PIRSF" id="PIRSF003095">
    <property type="entry name" value="Trigger_factor"/>
    <property type="match status" value="1"/>
</dbReference>
<dbReference type="AlphaFoldDB" id="A0A9D1SJS3"/>
<keyword evidence="7 12" id="KW-0143">Chaperone</keyword>
<reference evidence="16" key="1">
    <citation type="submission" date="2020-10" db="EMBL/GenBank/DDBJ databases">
        <authorList>
            <person name="Gilroy R."/>
        </authorList>
    </citation>
    <scope>NUCLEOTIDE SEQUENCE</scope>
    <source>
        <strain evidence="16">9366</strain>
    </source>
</reference>
<evidence type="ECO:0000256" key="2">
    <source>
        <dbReference type="ARBA" id="ARBA00005464"/>
    </source>
</evidence>
<keyword evidence="5 12" id="KW-0132">Cell division</keyword>
<dbReference type="Proteomes" id="UP000824145">
    <property type="component" value="Unassembled WGS sequence"/>
</dbReference>
<evidence type="ECO:0000313" key="16">
    <source>
        <dbReference type="EMBL" id="HIU62212.1"/>
    </source>
</evidence>
<dbReference type="InterPro" id="IPR037041">
    <property type="entry name" value="Trigger_fac_C_sf"/>
</dbReference>
<dbReference type="HAMAP" id="MF_00303">
    <property type="entry name" value="Trigger_factor_Tig"/>
    <property type="match status" value="1"/>
</dbReference>
<dbReference type="InterPro" id="IPR001179">
    <property type="entry name" value="PPIase_FKBP_dom"/>
</dbReference>
<evidence type="ECO:0000256" key="4">
    <source>
        <dbReference type="ARBA" id="ARBA00016902"/>
    </source>
</evidence>
<protein>
    <recommendedName>
        <fullName evidence="4 12">Trigger factor</fullName>
        <shortName evidence="12">TF</shortName>
        <ecNumber evidence="3 12">5.2.1.8</ecNumber>
    </recommendedName>
    <alternativeName>
        <fullName evidence="11 12">PPIase</fullName>
    </alternativeName>
</protein>
<sequence length="428" mass="48485">MSYTKEMLENDRVKFTIDVESQQWKDALNEAYLKTKGKYNIDGFRKGHAPRAFIERFYGPSVFFDEALDIILPKTYDAVLDAEPDLFPVDRPEVSITAITDSTLQYTAEVQLKPTVTLGAYTGIEFAKDKVKVSKDEVEEEINRARESAGWWDQVTDRPAQMGDKVKIDYAGSVDGVAFEGGTASDYDLTLGSNTFIPGFEEGVVGMNVGESKAVNVKFPEQYHAENLAGKDAVFVVTVKDITVKKLPELDDEFAKDVSEFDTMKAYEADVKKKIKERKEDAAEAALERKIIDTVVENAKVNVPQCMIDEETEEMVNEFAYRLMYQGMNIDDYYKYTGQTEQQLKETYKEPAMRTVKTRLVLEQVVKAAGIEVTAEDEEAVYADLAAKQNKPVEEIKKDFNEHYASYIKNEALNKKLMAYLKDNNTIK</sequence>
<evidence type="ECO:0000259" key="15">
    <source>
        <dbReference type="PROSITE" id="PS50059"/>
    </source>
</evidence>
<dbReference type="InterPro" id="IPR005215">
    <property type="entry name" value="Trig_fac"/>
</dbReference>
<keyword evidence="8 12" id="KW-0413">Isomerase</keyword>
<dbReference type="GO" id="GO:0051301">
    <property type="term" value="P:cell division"/>
    <property type="evidence" value="ECO:0007669"/>
    <property type="project" value="UniProtKB-KW"/>
</dbReference>
<dbReference type="GO" id="GO:0005737">
    <property type="term" value="C:cytoplasm"/>
    <property type="evidence" value="ECO:0007669"/>
    <property type="project" value="UniProtKB-SubCell"/>
</dbReference>
<dbReference type="InterPro" id="IPR036611">
    <property type="entry name" value="Trigger_fac_ribosome-bd_sf"/>
</dbReference>
<evidence type="ECO:0000256" key="8">
    <source>
        <dbReference type="ARBA" id="ARBA00023235"/>
    </source>
</evidence>
<keyword evidence="12" id="KW-0963">Cytoplasm</keyword>
<dbReference type="InterPro" id="IPR046357">
    <property type="entry name" value="PPIase_dom_sf"/>
</dbReference>
<organism evidence="16 17">
    <name type="scientific">Candidatus Caccalectryoclostridium excrementigallinarum</name>
    <dbReference type="NCBI Taxonomy" id="2840710"/>
    <lineage>
        <taxon>Bacteria</taxon>
        <taxon>Bacillati</taxon>
        <taxon>Bacillota</taxon>
        <taxon>Clostridia</taxon>
        <taxon>Christensenellales</taxon>
        <taxon>Christensenellaceae</taxon>
        <taxon>Christensenellaceae incertae sedis</taxon>
        <taxon>Candidatus Caccalectryoclostridium</taxon>
    </lineage>
</organism>
<gene>
    <name evidence="12" type="primary">tig</name>
    <name evidence="16" type="ORF">IAB07_00395</name>
</gene>
<dbReference type="Pfam" id="PF05698">
    <property type="entry name" value="Trigger_C"/>
    <property type="match status" value="1"/>
</dbReference>
<comment type="domain">
    <text evidence="12">Consists of 3 domains; the N-terminus binds the ribosome, the middle domain has PPIase activity, while the C-terminus has intrinsic chaperone activity on its own.</text>
</comment>
<dbReference type="GO" id="GO:0043022">
    <property type="term" value="F:ribosome binding"/>
    <property type="evidence" value="ECO:0007669"/>
    <property type="project" value="TreeGrafter"/>
</dbReference>
<comment type="similarity">
    <text evidence="2 12 14">Belongs to the FKBP-type PPIase family. Tig subfamily.</text>
</comment>
<evidence type="ECO:0000256" key="7">
    <source>
        <dbReference type="ARBA" id="ARBA00023186"/>
    </source>
</evidence>
<dbReference type="SUPFAM" id="SSF54534">
    <property type="entry name" value="FKBP-like"/>
    <property type="match status" value="1"/>
</dbReference>
<keyword evidence="6 12" id="KW-0697">Rotamase</keyword>
<accession>A0A9D1SJS3</accession>
<evidence type="ECO:0000256" key="11">
    <source>
        <dbReference type="ARBA" id="ARBA00029986"/>
    </source>
</evidence>
<keyword evidence="9 12" id="KW-0131">Cell cycle</keyword>
<dbReference type="PANTHER" id="PTHR30560">
    <property type="entry name" value="TRIGGER FACTOR CHAPERONE AND PEPTIDYL-PROLYL CIS/TRANS ISOMERASE"/>
    <property type="match status" value="1"/>
</dbReference>
<comment type="subcellular location">
    <subcellularLocation>
        <location evidence="12">Cytoplasm</location>
    </subcellularLocation>
    <text evidence="12">About half TF is bound to the ribosome near the polypeptide exit tunnel while the other half is free in the cytoplasm.</text>
</comment>
<evidence type="ECO:0000256" key="5">
    <source>
        <dbReference type="ARBA" id="ARBA00022618"/>
    </source>
</evidence>
<dbReference type="NCBIfam" id="TIGR00115">
    <property type="entry name" value="tig"/>
    <property type="match status" value="1"/>
</dbReference>
<comment type="catalytic activity">
    <reaction evidence="1 12 13">
        <text>[protein]-peptidylproline (omega=180) = [protein]-peptidylproline (omega=0)</text>
        <dbReference type="Rhea" id="RHEA:16237"/>
        <dbReference type="Rhea" id="RHEA-COMP:10747"/>
        <dbReference type="Rhea" id="RHEA-COMP:10748"/>
        <dbReference type="ChEBI" id="CHEBI:83833"/>
        <dbReference type="ChEBI" id="CHEBI:83834"/>
        <dbReference type="EC" id="5.2.1.8"/>
    </reaction>
</comment>
<proteinExistence type="inferred from homology"/>
<evidence type="ECO:0000256" key="10">
    <source>
        <dbReference type="ARBA" id="ARBA00024849"/>
    </source>
</evidence>
<dbReference type="FunFam" id="3.10.50.40:FF:000001">
    <property type="entry name" value="Trigger factor"/>
    <property type="match status" value="1"/>
</dbReference>
<dbReference type="EMBL" id="DVNJ01000001">
    <property type="protein sequence ID" value="HIU62212.1"/>
    <property type="molecule type" value="Genomic_DNA"/>
</dbReference>
<dbReference type="Pfam" id="PF05697">
    <property type="entry name" value="Trigger_N"/>
    <property type="match status" value="1"/>
</dbReference>
<name>A0A9D1SJS3_9FIRM</name>
<dbReference type="PROSITE" id="PS50059">
    <property type="entry name" value="FKBP_PPIASE"/>
    <property type="match status" value="1"/>
</dbReference>
<evidence type="ECO:0000256" key="9">
    <source>
        <dbReference type="ARBA" id="ARBA00023306"/>
    </source>
</evidence>
<dbReference type="InterPro" id="IPR027304">
    <property type="entry name" value="Trigger_fact/SurA_dom_sf"/>
</dbReference>
<dbReference type="GO" id="GO:0051083">
    <property type="term" value="P:'de novo' cotranslational protein folding"/>
    <property type="evidence" value="ECO:0007669"/>
    <property type="project" value="TreeGrafter"/>
</dbReference>
<dbReference type="GO" id="GO:0044183">
    <property type="term" value="F:protein folding chaperone"/>
    <property type="evidence" value="ECO:0007669"/>
    <property type="project" value="TreeGrafter"/>
</dbReference>
<evidence type="ECO:0000256" key="12">
    <source>
        <dbReference type="HAMAP-Rule" id="MF_00303"/>
    </source>
</evidence>
<dbReference type="GO" id="GO:0043335">
    <property type="term" value="P:protein unfolding"/>
    <property type="evidence" value="ECO:0007669"/>
    <property type="project" value="TreeGrafter"/>
</dbReference>
<evidence type="ECO:0000256" key="6">
    <source>
        <dbReference type="ARBA" id="ARBA00023110"/>
    </source>
</evidence>
<dbReference type="SUPFAM" id="SSF102735">
    <property type="entry name" value="Trigger factor ribosome-binding domain"/>
    <property type="match status" value="1"/>
</dbReference>